<name>A0A941D530_9MICO</name>
<organism evidence="2 3">
    <name type="scientific">Phycicoccus avicenniae</name>
    <dbReference type="NCBI Taxonomy" id="2828860"/>
    <lineage>
        <taxon>Bacteria</taxon>
        <taxon>Bacillati</taxon>
        <taxon>Actinomycetota</taxon>
        <taxon>Actinomycetes</taxon>
        <taxon>Micrococcales</taxon>
        <taxon>Intrasporangiaceae</taxon>
        <taxon>Phycicoccus</taxon>
    </lineage>
</organism>
<dbReference type="GO" id="GO:0016787">
    <property type="term" value="F:hydrolase activity"/>
    <property type="evidence" value="ECO:0007669"/>
    <property type="project" value="UniProtKB-KW"/>
</dbReference>
<evidence type="ECO:0000313" key="3">
    <source>
        <dbReference type="Proteomes" id="UP000677016"/>
    </source>
</evidence>
<gene>
    <name evidence="2" type="ORF">KC207_00065</name>
</gene>
<dbReference type="Gene3D" id="3.40.50.1820">
    <property type="entry name" value="alpha/beta hydrolase"/>
    <property type="match status" value="1"/>
</dbReference>
<feature type="domain" description="AB hydrolase-1" evidence="1">
    <location>
        <begin position="20"/>
        <end position="239"/>
    </location>
</feature>
<dbReference type="PANTHER" id="PTHR43433">
    <property type="entry name" value="HYDROLASE, ALPHA/BETA FOLD FAMILY PROTEIN"/>
    <property type="match status" value="1"/>
</dbReference>
<keyword evidence="2" id="KW-0378">Hydrolase</keyword>
<dbReference type="AlphaFoldDB" id="A0A941D530"/>
<keyword evidence="3" id="KW-1185">Reference proteome</keyword>
<comment type="caution">
    <text evidence="2">The sequence shown here is derived from an EMBL/GenBank/DDBJ whole genome shotgun (WGS) entry which is preliminary data.</text>
</comment>
<protein>
    <submittedName>
        <fullName evidence="2">Alpha/beta fold hydrolase</fullName>
    </submittedName>
</protein>
<evidence type="ECO:0000259" key="1">
    <source>
        <dbReference type="Pfam" id="PF00561"/>
    </source>
</evidence>
<dbReference type="Pfam" id="PF00561">
    <property type="entry name" value="Abhydrolase_1"/>
    <property type="match status" value="1"/>
</dbReference>
<dbReference type="PRINTS" id="PR00111">
    <property type="entry name" value="ABHYDROLASE"/>
</dbReference>
<dbReference type="PANTHER" id="PTHR43433:SF5">
    <property type="entry name" value="AB HYDROLASE-1 DOMAIN-CONTAINING PROTEIN"/>
    <property type="match status" value="1"/>
</dbReference>
<dbReference type="InterPro" id="IPR000073">
    <property type="entry name" value="AB_hydrolase_1"/>
</dbReference>
<reference evidence="2" key="1">
    <citation type="submission" date="2021-04" db="EMBL/GenBank/DDBJ databases">
        <title>Phycicoccus avicenniae sp. nov., a novel endophytic actinomycetes isolated from branch of Avicennia mariana.</title>
        <authorList>
            <person name="Tuo L."/>
        </authorList>
    </citation>
    <scope>NUCLEOTIDE SEQUENCE</scope>
    <source>
        <strain evidence="2">BSK3Z-2</strain>
    </source>
</reference>
<dbReference type="RefSeq" id="WP_211600764.1">
    <property type="nucleotide sequence ID" value="NZ_JAGSNF010000001.1"/>
</dbReference>
<dbReference type="InterPro" id="IPR029058">
    <property type="entry name" value="AB_hydrolase_fold"/>
</dbReference>
<evidence type="ECO:0000313" key="2">
    <source>
        <dbReference type="EMBL" id="MBR7741688.1"/>
    </source>
</evidence>
<dbReference type="EMBL" id="JAGSNF010000001">
    <property type="protein sequence ID" value="MBR7741688.1"/>
    <property type="molecule type" value="Genomic_DNA"/>
</dbReference>
<proteinExistence type="predicted"/>
<sequence>MTALHRTDTGPAGSGEPVLLSNPLGAPLEVWDALADDLAADHRVLRYDPPGHGRSPLREGVDVDTLADAALEVLDAAGVERAHVVGLSLGGMVGIALAAAHPERVASLGVLCSSAYFADKATWASRVEQARADGLEPLADGSLARWFTPEWASAHPDGMAEARRQFLSTDPEGFARSAEAVGALDLRDRLADVVAPTLVVAGSQDPSTPPWMGREIAEGVLGARYEELDGAHWLPVERPADVARLLREGFARA</sequence>
<dbReference type="Proteomes" id="UP000677016">
    <property type="component" value="Unassembled WGS sequence"/>
</dbReference>
<accession>A0A941D530</accession>
<dbReference type="InterPro" id="IPR050471">
    <property type="entry name" value="AB_hydrolase"/>
</dbReference>
<dbReference type="SUPFAM" id="SSF53474">
    <property type="entry name" value="alpha/beta-Hydrolases"/>
    <property type="match status" value="1"/>
</dbReference>